<dbReference type="InterPro" id="IPR037185">
    <property type="entry name" value="EmrE-like"/>
</dbReference>
<dbReference type="AlphaFoldDB" id="A0A1Y1HXX7"/>
<evidence type="ECO:0000256" key="3">
    <source>
        <dbReference type="ARBA" id="ARBA00022475"/>
    </source>
</evidence>
<dbReference type="GO" id="GO:0016020">
    <property type="term" value="C:membrane"/>
    <property type="evidence" value="ECO:0000318"/>
    <property type="project" value="GO_Central"/>
</dbReference>
<evidence type="ECO:0000256" key="1">
    <source>
        <dbReference type="ARBA" id="ARBA00004651"/>
    </source>
</evidence>
<feature type="domain" description="EamA" evidence="9">
    <location>
        <begin position="46"/>
        <end position="198"/>
    </location>
</feature>
<gene>
    <name evidence="10" type="ORF">KFL_000790220</name>
</gene>
<keyword evidence="6 8" id="KW-0472">Membrane</keyword>
<feature type="domain" description="EamA" evidence="9">
    <location>
        <begin position="212"/>
        <end position="357"/>
    </location>
</feature>
<comment type="subcellular location">
    <subcellularLocation>
        <location evidence="1">Cell membrane</location>
        <topology evidence="1">Multi-pass membrane protein</topology>
    </subcellularLocation>
</comment>
<dbReference type="OrthoDB" id="2017960at2759"/>
<dbReference type="PANTHER" id="PTHR42920:SF23">
    <property type="entry name" value="EAMA DOMAIN-CONTAINING PROTEIN"/>
    <property type="match status" value="1"/>
</dbReference>
<dbReference type="OMA" id="ARTWIAC"/>
<comment type="similarity">
    <text evidence="2">Belongs to the drug/metabolite transporter (DMT) superfamily. Plant drug/metabolite exporter (P-DME) (TC 2.A.7.4) family.</text>
</comment>
<evidence type="ECO:0000256" key="5">
    <source>
        <dbReference type="ARBA" id="ARBA00022989"/>
    </source>
</evidence>
<dbReference type="STRING" id="105231.A0A1Y1HXX7"/>
<evidence type="ECO:0000256" key="2">
    <source>
        <dbReference type="ARBA" id="ARBA00007635"/>
    </source>
</evidence>
<reference evidence="10 11" key="1">
    <citation type="journal article" date="2014" name="Nat. Commun.">
        <title>Klebsormidium flaccidum genome reveals primary factors for plant terrestrial adaptation.</title>
        <authorList>
            <person name="Hori K."/>
            <person name="Maruyama F."/>
            <person name="Fujisawa T."/>
            <person name="Togashi T."/>
            <person name="Yamamoto N."/>
            <person name="Seo M."/>
            <person name="Sato S."/>
            <person name="Yamada T."/>
            <person name="Mori H."/>
            <person name="Tajima N."/>
            <person name="Moriyama T."/>
            <person name="Ikeuchi M."/>
            <person name="Watanabe M."/>
            <person name="Wada H."/>
            <person name="Kobayashi K."/>
            <person name="Saito M."/>
            <person name="Masuda T."/>
            <person name="Sasaki-Sekimoto Y."/>
            <person name="Mashiguchi K."/>
            <person name="Awai K."/>
            <person name="Shimojima M."/>
            <person name="Masuda S."/>
            <person name="Iwai M."/>
            <person name="Nobusawa T."/>
            <person name="Narise T."/>
            <person name="Kondo S."/>
            <person name="Saito H."/>
            <person name="Sato R."/>
            <person name="Murakawa M."/>
            <person name="Ihara Y."/>
            <person name="Oshima-Yamada Y."/>
            <person name="Ohtaka K."/>
            <person name="Satoh M."/>
            <person name="Sonobe K."/>
            <person name="Ishii M."/>
            <person name="Ohtani R."/>
            <person name="Kanamori-Sato M."/>
            <person name="Honoki R."/>
            <person name="Miyazaki D."/>
            <person name="Mochizuki H."/>
            <person name="Umetsu J."/>
            <person name="Higashi K."/>
            <person name="Shibata D."/>
            <person name="Kamiya Y."/>
            <person name="Sato N."/>
            <person name="Nakamura Y."/>
            <person name="Tabata S."/>
            <person name="Ida S."/>
            <person name="Kurokawa K."/>
            <person name="Ohta H."/>
        </authorList>
    </citation>
    <scope>NUCLEOTIDE SEQUENCE [LARGE SCALE GENOMIC DNA]</scope>
    <source>
        <strain evidence="10 11">NIES-2285</strain>
    </source>
</reference>
<keyword evidence="4 8" id="KW-0812">Transmembrane</keyword>
<keyword evidence="5 8" id="KW-1133">Transmembrane helix</keyword>
<evidence type="ECO:0000256" key="8">
    <source>
        <dbReference type="SAM" id="Phobius"/>
    </source>
</evidence>
<organism evidence="10 11">
    <name type="scientific">Klebsormidium nitens</name>
    <name type="common">Green alga</name>
    <name type="synonym">Ulothrix nitens</name>
    <dbReference type="NCBI Taxonomy" id="105231"/>
    <lineage>
        <taxon>Eukaryota</taxon>
        <taxon>Viridiplantae</taxon>
        <taxon>Streptophyta</taxon>
        <taxon>Klebsormidiophyceae</taxon>
        <taxon>Klebsormidiales</taxon>
        <taxon>Klebsormidiaceae</taxon>
        <taxon>Klebsormidium</taxon>
    </lineage>
</organism>
<dbReference type="GO" id="GO:0005886">
    <property type="term" value="C:plasma membrane"/>
    <property type="evidence" value="ECO:0007669"/>
    <property type="project" value="UniProtKB-SubCell"/>
</dbReference>
<evidence type="ECO:0000256" key="6">
    <source>
        <dbReference type="ARBA" id="ARBA00023136"/>
    </source>
</evidence>
<feature type="transmembrane region" description="Helical" evidence="8">
    <location>
        <begin position="182"/>
        <end position="199"/>
    </location>
</feature>
<proteinExistence type="inferred from homology"/>
<evidence type="ECO:0000259" key="9">
    <source>
        <dbReference type="Pfam" id="PF00892"/>
    </source>
</evidence>
<evidence type="ECO:0000256" key="4">
    <source>
        <dbReference type="ARBA" id="ARBA00022692"/>
    </source>
</evidence>
<keyword evidence="11" id="KW-1185">Reference proteome</keyword>
<protein>
    <recommendedName>
        <fullName evidence="9">EamA domain-containing protein</fullName>
    </recommendedName>
</protein>
<dbReference type="PANTHER" id="PTHR42920">
    <property type="entry name" value="OS03G0707200 PROTEIN-RELATED"/>
    <property type="match status" value="1"/>
</dbReference>
<dbReference type="EMBL" id="DF237028">
    <property type="protein sequence ID" value="GAQ81397.1"/>
    <property type="molecule type" value="Genomic_DNA"/>
</dbReference>
<sequence>MLAVERSALTQGVLVPEAEDEPLLTSGDASESLGVSSAWQLSRGKAELVLFLVPLLWGTYGPAIKYIYENPGPPSVSILTTLRSALSVVAYAAVLPVERAQSQSQPAAEASESDSSLWRAWGFPPGTWLAGAELGFWNTVGTALQMMGLQETTATQAGFLIQTVNVLVPAILLASGQPVRKSMLVAVPLCIAGVLLLSSNESAGTAEGSVVGDAYLLASAFCYAMFTVRLGVHAQRLPALALTAAKMVVGVGLGLLWMGWDWGSSLALGGPPQPSWEGWDSPLLWGVILYSSLFPGALASLIMAVGQRTVPAAEAQIVYSTTPLFNALLSFFLLHEVLGPKGWAGGALLVAAAAVASYEKREDATKTERRVKISDADQTDDQA</sequence>
<dbReference type="InterPro" id="IPR000620">
    <property type="entry name" value="EamA_dom"/>
</dbReference>
<dbReference type="InterPro" id="IPR051258">
    <property type="entry name" value="Diverse_Substrate_Transporter"/>
</dbReference>
<evidence type="ECO:0000313" key="11">
    <source>
        <dbReference type="Proteomes" id="UP000054558"/>
    </source>
</evidence>
<feature type="transmembrane region" description="Helical" evidence="8">
    <location>
        <begin position="317"/>
        <end position="335"/>
    </location>
</feature>
<evidence type="ECO:0000256" key="7">
    <source>
        <dbReference type="SAM" id="MobiDB-lite"/>
    </source>
</evidence>
<dbReference type="Proteomes" id="UP000054558">
    <property type="component" value="Unassembled WGS sequence"/>
</dbReference>
<feature type="transmembrane region" description="Helical" evidence="8">
    <location>
        <begin position="239"/>
        <end position="260"/>
    </location>
</feature>
<dbReference type="Pfam" id="PF00892">
    <property type="entry name" value="EamA"/>
    <property type="match status" value="2"/>
</dbReference>
<name>A0A1Y1HXX7_KLENI</name>
<feature type="region of interest" description="Disordered" evidence="7">
    <location>
        <begin position="360"/>
        <end position="383"/>
    </location>
</feature>
<dbReference type="SUPFAM" id="SSF103481">
    <property type="entry name" value="Multidrug resistance efflux transporter EmrE"/>
    <property type="match status" value="2"/>
</dbReference>
<feature type="transmembrane region" description="Helical" evidence="8">
    <location>
        <begin position="283"/>
        <end position="305"/>
    </location>
</feature>
<keyword evidence="3" id="KW-1003">Cell membrane</keyword>
<feature type="compositionally biased region" description="Basic and acidic residues" evidence="7">
    <location>
        <begin position="360"/>
        <end position="375"/>
    </location>
</feature>
<feature type="transmembrane region" description="Helical" evidence="8">
    <location>
        <begin position="214"/>
        <end position="232"/>
    </location>
</feature>
<accession>A0A1Y1HXX7</accession>
<evidence type="ECO:0000313" key="10">
    <source>
        <dbReference type="EMBL" id="GAQ81397.1"/>
    </source>
</evidence>